<keyword evidence="2" id="KW-0472">Membrane</keyword>
<dbReference type="Proteomes" id="UP000268007">
    <property type="component" value="Unassembled WGS sequence"/>
</dbReference>
<name>A0A495JAX6_9SPHI</name>
<reference evidence="3 4" key="1">
    <citation type="submission" date="2018-10" db="EMBL/GenBank/DDBJ databases">
        <title>Genomic Encyclopedia of Archaeal and Bacterial Type Strains, Phase II (KMG-II): from individual species to whole genera.</title>
        <authorList>
            <person name="Goeker M."/>
        </authorList>
    </citation>
    <scope>NUCLEOTIDE SEQUENCE [LARGE SCALE GENOMIC DNA]</scope>
    <source>
        <strain evidence="3 4">DSM 18602</strain>
    </source>
</reference>
<evidence type="ECO:0000256" key="2">
    <source>
        <dbReference type="SAM" id="Phobius"/>
    </source>
</evidence>
<feature type="region of interest" description="Disordered" evidence="1">
    <location>
        <begin position="577"/>
        <end position="613"/>
    </location>
</feature>
<accession>A0A495JAX6</accession>
<evidence type="ECO:0000313" key="3">
    <source>
        <dbReference type="EMBL" id="RKR85638.1"/>
    </source>
</evidence>
<evidence type="ECO:0000313" key="4">
    <source>
        <dbReference type="Proteomes" id="UP000268007"/>
    </source>
</evidence>
<evidence type="ECO:0000256" key="1">
    <source>
        <dbReference type="SAM" id="MobiDB-lite"/>
    </source>
</evidence>
<gene>
    <name evidence="3" type="ORF">BDD43_5909</name>
</gene>
<dbReference type="EMBL" id="RBKU01000001">
    <property type="protein sequence ID" value="RKR85638.1"/>
    <property type="molecule type" value="Genomic_DNA"/>
</dbReference>
<dbReference type="AlphaFoldDB" id="A0A495JAX6"/>
<dbReference type="RefSeq" id="WP_121201676.1">
    <property type="nucleotide sequence ID" value="NZ_RBKU01000001.1"/>
</dbReference>
<keyword evidence="2" id="KW-0812">Transmembrane</keyword>
<proteinExistence type="predicted"/>
<protein>
    <submittedName>
        <fullName evidence="3">Uncharacterized protein DUF748</fullName>
    </submittedName>
</protein>
<feature type="compositionally biased region" description="Basic and acidic residues" evidence="1">
    <location>
        <begin position="586"/>
        <end position="607"/>
    </location>
</feature>
<keyword evidence="4" id="KW-1185">Reference proteome</keyword>
<sequence>MALNFLKKRWQKVAAGITLSVIVIISVLAFLINIYWSPVMADKLSATILESTDSLYSVSFSNTSLHVIRGRIVIDEINLRPNLEVYNRRKKKQLAPNSLYTLQIKRLVINHVHPLMLYFDDKLDIAQIVISNPNLHVDYEQNRDEDTVIHDKKTPYQLISKILKSAHVQSIVLNDVQFKYVDHSGSKPDVLELKNLNFIATDFLLDAVSQNDKSRFLFCKDVSTELNNLEGTTKDKRNHYNVDNATFSTQSSQLNITGISFTPVKTPAEFFKTTQADCYALKLDSLTLNNFDFKAYSKYHKIHASALTLTNGSLQIFNNPAPNDTTVDNGYNFPQLLLARLKMDVKVDTIQVSKTGISYTEYGKKSGQPGTINFTNTTGKFLNVTNNKAALQKNHTATAQIETYLMGNGRLNTQFEFDLNNPRAQFTYKGHMDDMELKKINPVAAPLGMVKIASGKLRSLDFNINADKAQARGNVIALYNDLKISVLKKDNENKLKKMGIVSLLANVMVIKRNNPSYGEPARLFKVNYVRKKNQSIFTYMWKSLFLGLKSNVGYDAETEKTVKRKISDFEQGKAERKIKKALRQQHRAERRERRELRKQQKELRKQQEAQTPL</sequence>
<feature type="transmembrane region" description="Helical" evidence="2">
    <location>
        <begin position="12"/>
        <end position="36"/>
    </location>
</feature>
<organism evidence="3 4">
    <name type="scientific">Mucilaginibacter gracilis</name>
    <dbReference type="NCBI Taxonomy" id="423350"/>
    <lineage>
        <taxon>Bacteria</taxon>
        <taxon>Pseudomonadati</taxon>
        <taxon>Bacteroidota</taxon>
        <taxon>Sphingobacteriia</taxon>
        <taxon>Sphingobacteriales</taxon>
        <taxon>Sphingobacteriaceae</taxon>
        <taxon>Mucilaginibacter</taxon>
    </lineage>
</organism>
<keyword evidence="2" id="KW-1133">Transmembrane helix</keyword>
<dbReference type="OrthoDB" id="814802at2"/>
<comment type="caution">
    <text evidence="3">The sequence shown here is derived from an EMBL/GenBank/DDBJ whole genome shotgun (WGS) entry which is preliminary data.</text>
</comment>